<dbReference type="Pfam" id="PF17267">
    <property type="entry name" value="DUF5333"/>
    <property type="match status" value="1"/>
</dbReference>
<organism evidence="2 3">
    <name type="scientific">Roseinatronobacter bogoriensis subsp. barguzinensis</name>
    <dbReference type="NCBI Taxonomy" id="441209"/>
    <lineage>
        <taxon>Bacteria</taxon>
        <taxon>Pseudomonadati</taxon>
        <taxon>Pseudomonadota</taxon>
        <taxon>Alphaproteobacteria</taxon>
        <taxon>Rhodobacterales</taxon>
        <taxon>Paracoccaceae</taxon>
        <taxon>Roseinatronobacter</taxon>
    </lineage>
</organism>
<proteinExistence type="predicted"/>
<evidence type="ECO:0000313" key="2">
    <source>
        <dbReference type="EMBL" id="ATX66330.1"/>
    </source>
</evidence>
<reference evidence="2 3" key="1">
    <citation type="submission" date="2017-11" db="EMBL/GenBank/DDBJ databases">
        <title>Revised Sequence and Annotation of the Rhodobaca barguzinensis strain alga05 Genome.</title>
        <authorList>
            <person name="Kopejtka K."/>
            <person name="Tomasch J.M."/>
            <person name="Bunk B."/>
            <person name="Koblizek M."/>
        </authorList>
    </citation>
    <scope>NUCLEOTIDE SEQUENCE [LARGE SCALE GENOMIC DNA]</scope>
    <source>
        <strain evidence="3">alga05</strain>
    </source>
</reference>
<evidence type="ECO:0000256" key="1">
    <source>
        <dbReference type="SAM" id="SignalP"/>
    </source>
</evidence>
<protein>
    <recommendedName>
        <fullName evidence="4">DUF5333 domain-containing protein</fullName>
    </recommendedName>
</protein>
<sequence length="136" mass="14954">MATALLVTGSAVASAATTQTEVNETLRNTPEIYNGLFTAALIKHVVDTCPNVSPPGRLARVNYFLTLYNRARNMGYSRSQIEAFVEDKQEQARLEGIVKAHLQREGVEPEDEASVCAYASAQIAERSALGRQLRER</sequence>
<keyword evidence="1" id="KW-0732">Signal</keyword>
<name>A0A2K8KJB9_9RHOB</name>
<dbReference type="EMBL" id="CP024899">
    <property type="protein sequence ID" value="ATX66330.1"/>
    <property type="molecule type" value="Genomic_DNA"/>
</dbReference>
<feature type="signal peptide" evidence="1">
    <location>
        <begin position="1"/>
        <end position="15"/>
    </location>
</feature>
<evidence type="ECO:0008006" key="4">
    <source>
        <dbReference type="Google" id="ProtNLM"/>
    </source>
</evidence>
<feature type="chain" id="PRO_5014991803" description="DUF5333 domain-containing protein" evidence="1">
    <location>
        <begin position="16"/>
        <end position="136"/>
    </location>
</feature>
<dbReference type="InterPro" id="IPR020349">
    <property type="entry name" value="Uncharacterised_14.7kDa"/>
</dbReference>
<accession>A0A2K8KJB9</accession>
<dbReference type="AlphaFoldDB" id="A0A2K8KJB9"/>
<gene>
    <name evidence="2" type="ORF">BG454_11330</name>
</gene>
<dbReference type="Proteomes" id="UP000228948">
    <property type="component" value="Chromosome"/>
</dbReference>
<dbReference type="STRING" id="441209.GCA_001870665_02045"/>
<dbReference type="KEGG" id="rbg:BG454_11330"/>
<keyword evidence="3" id="KW-1185">Reference proteome</keyword>
<evidence type="ECO:0000313" key="3">
    <source>
        <dbReference type="Proteomes" id="UP000228948"/>
    </source>
</evidence>